<feature type="region of interest" description="Disordered" evidence="1">
    <location>
        <begin position="1"/>
        <end position="34"/>
    </location>
</feature>
<reference evidence="2 3" key="1">
    <citation type="submission" date="2023-11" db="EMBL/GenBank/DDBJ databases">
        <authorList>
            <person name="Hedman E."/>
            <person name="Englund M."/>
            <person name="Stromberg M."/>
            <person name="Nyberg Akerstrom W."/>
            <person name="Nylinder S."/>
            <person name="Jareborg N."/>
            <person name="Kallberg Y."/>
            <person name="Kronander E."/>
        </authorList>
    </citation>
    <scope>NUCLEOTIDE SEQUENCE [LARGE SCALE GENOMIC DNA]</scope>
</reference>
<feature type="compositionally biased region" description="Basic residues" evidence="1">
    <location>
        <begin position="253"/>
        <end position="262"/>
    </location>
</feature>
<comment type="caution">
    <text evidence="2">The sequence shown here is derived from an EMBL/GenBank/DDBJ whole genome shotgun (WGS) entry which is preliminary data.</text>
</comment>
<evidence type="ECO:0000313" key="2">
    <source>
        <dbReference type="EMBL" id="CAK1592076.1"/>
    </source>
</evidence>
<sequence length="370" mass="42432">MYKKTAKPQEQMDKKIDTRQTKDRGDSPKKTNVNLDKLNLASTYHNILSKSILYDRGDSKKSKNENSHTKYDTSKDNKAVEVNNPVKAVTNITQINNEMYESIPLNQNKIVTEDVKPKLSIGSKTFERKMSREKNIIDKKPPYQKTNQKPDRLVDVGLRKAKIKEVIKIPYKPLEDTVTQEIEDDLTVQEKQIINSTPSKNSTMKISKAVSFKEPLNISNRLGNSHIKATSLDANFKRQVVINKTKVQNSVKTSKRRRKKKNNSPSSNKIDINEFPPTKVAQWAPSCLTSHTQPYYEAWVDTNVTAVSRCSEKEKLMIEKELIKSFQESKRPVTPEGVYGNFNDEKFMGRIIIKHRHLGVKSKMSNHCPK</sequence>
<feature type="region of interest" description="Disordered" evidence="1">
    <location>
        <begin position="56"/>
        <end position="79"/>
    </location>
</feature>
<feature type="compositionally biased region" description="Basic and acidic residues" evidence="1">
    <location>
        <begin position="10"/>
        <end position="29"/>
    </location>
</feature>
<dbReference type="EMBL" id="CAVLGL010000087">
    <property type="protein sequence ID" value="CAK1592076.1"/>
    <property type="molecule type" value="Genomic_DNA"/>
</dbReference>
<organism evidence="2 3">
    <name type="scientific">Parnassius mnemosyne</name>
    <name type="common">clouded apollo</name>
    <dbReference type="NCBI Taxonomy" id="213953"/>
    <lineage>
        <taxon>Eukaryota</taxon>
        <taxon>Metazoa</taxon>
        <taxon>Ecdysozoa</taxon>
        <taxon>Arthropoda</taxon>
        <taxon>Hexapoda</taxon>
        <taxon>Insecta</taxon>
        <taxon>Pterygota</taxon>
        <taxon>Neoptera</taxon>
        <taxon>Endopterygota</taxon>
        <taxon>Lepidoptera</taxon>
        <taxon>Glossata</taxon>
        <taxon>Ditrysia</taxon>
        <taxon>Papilionoidea</taxon>
        <taxon>Papilionidae</taxon>
        <taxon>Parnassiinae</taxon>
        <taxon>Parnassini</taxon>
        <taxon>Parnassius</taxon>
        <taxon>Driopa</taxon>
    </lineage>
</organism>
<gene>
    <name evidence="2" type="ORF">PARMNEM_LOCUS12132</name>
</gene>
<accession>A0AAV1L9F0</accession>
<name>A0AAV1L9F0_9NEOP</name>
<feature type="region of interest" description="Disordered" evidence="1">
    <location>
        <begin position="248"/>
        <end position="273"/>
    </location>
</feature>
<dbReference type="Proteomes" id="UP001314205">
    <property type="component" value="Unassembled WGS sequence"/>
</dbReference>
<evidence type="ECO:0000313" key="3">
    <source>
        <dbReference type="Proteomes" id="UP001314205"/>
    </source>
</evidence>
<protein>
    <submittedName>
        <fullName evidence="2">Uncharacterized protein</fullName>
    </submittedName>
</protein>
<proteinExistence type="predicted"/>
<keyword evidence="3" id="KW-1185">Reference proteome</keyword>
<dbReference type="AlphaFoldDB" id="A0AAV1L9F0"/>
<evidence type="ECO:0000256" key="1">
    <source>
        <dbReference type="SAM" id="MobiDB-lite"/>
    </source>
</evidence>